<keyword evidence="3" id="KW-0732">Signal</keyword>
<dbReference type="STRING" id="28094.SAMN06295900_104326"/>
<evidence type="ECO:0000313" key="5">
    <source>
        <dbReference type="EMBL" id="SMF25264.1"/>
    </source>
</evidence>
<dbReference type="InterPro" id="IPR028082">
    <property type="entry name" value="Peripla_BP_I"/>
</dbReference>
<dbReference type="GO" id="GO:0030288">
    <property type="term" value="C:outer membrane-bounded periplasmic space"/>
    <property type="evidence" value="ECO:0007669"/>
    <property type="project" value="TreeGrafter"/>
</dbReference>
<evidence type="ECO:0000256" key="3">
    <source>
        <dbReference type="SAM" id="SignalP"/>
    </source>
</evidence>
<name>A0A1X7E0J6_TRICW</name>
<evidence type="ECO:0000256" key="2">
    <source>
        <dbReference type="ARBA" id="ARBA00007639"/>
    </source>
</evidence>
<dbReference type="InterPro" id="IPR050555">
    <property type="entry name" value="Bact_Solute-Bind_Prot2"/>
</dbReference>
<dbReference type="OrthoDB" id="257716at2"/>
<dbReference type="Gene3D" id="3.40.50.2300">
    <property type="match status" value="2"/>
</dbReference>
<dbReference type="Pfam" id="PF13407">
    <property type="entry name" value="Peripla_BP_4"/>
    <property type="match status" value="1"/>
</dbReference>
<dbReference type="CDD" id="cd06312">
    <property type="entry name" value="PBP1_ABC_sugar_binding-like"/>
    <property type="match status" value="1"/>
</dbReference>
<feature type="signal peptide" evidence="3">
    <location>
        <begin position="1"/>
        <end position="40"/>
    </location>
</feature>
<comment type="similarity">
    <text evidence="2">Belongs to the bacterial solute-binding protein 2 family.</text>
</comment>
<feature type="chain" id="PRO_5012440051" evidence="3">
    <location>
        <begin position="41"/>
        <end position="357"/>
    </location>
</feature>
<dbReference type="SUPFAM" id="SSF53822">
    <property type="entry name" value="Periplasmic binding protein-like I"/>
    <property type="match status" value="1"/>
</dbReference>
<dbReference type="InterPro" id="IPR025997">
    <property type="entry name" value="SBP_2_dom"/>
</dbReference>
<gene>
    <name evidence="5" type="ORF">SAMN06295900_104326</name>
</gene>
<dbReference type="PANTHER" id="PTHR30036:SF7">
    <property type="entry name" value="ABC TRANSPORTER PERIPLASMIC-BINDING PROTEIN YPHF"/>
    <property type="match status" value="1"/>
</dbReference>
<proteinExistence type="inferred from homology"/>
<organism evidence="5 6">
    <name type="scientific">Trinickia caryophylli</name>
    <name type="common">Paraburkholderia caryophylli</name>
    <dbReference type="NCBI Taxonomy" id="28094"/>
    <lineage>
        <taxon>Bacteria</taxon>
        <taxon>Pseudomonadati</taxon>
        <taxon>Pseudomonadota</taxon>
        <taxon>Betaproteobacteria</taxon>
        <taxon>Burkholderiales</taxon>
        <taxon>Burkholderiaceae</taxon>
        <taxon>Trinickia</taxon>
    </lineage>
</organism>
<accession>A0A1X7E0J6</accession>
<dbReference type="AlphaFoldDB" id="A0A1X7E0J6"/>
<evidence type="ECO:0000259" key="4">
    <source>
        <dbReference type="Pfam" id="PF13407"/>
    </source>
</evidence>
<comment type="subcellular location">
    <subcellularLocation>
        <location evidence="1">Periplasm</location>
    </subcellularLocation>
</comment>
<dbReference type="RefSeq" id="WP_085227094.1">
    <property type="nucleotide sequence ID" value="NZ_BSQD01000005.1"/>
</dbReference>
<sequence length="357" mass="38456">MRQGNLKAVLKKAALKKLAATLASGFAFAFAPLAVPSAHAADAKFVLISHAPDSDSWWNTIKNAIKQADEDFNVQTDYRNPPNGDLSDMSRLIEQAAARNYDGVIATIADYDVLKGSLKKVTDKHIPLVTINSGTEQQSKDLGAVMHIGQPEYAAGKAAGMKAKAAGIKSFLCVNHYATNPASFERCRGFAEALGVNFKTSTLDAGQDPTGIQTKVSAYLRNHPDTGAVLALGPDSASPTIKALKQMGLAGKIWFATFDFSQDIAAAIKDGTIQFAIDQQPYLQGYIPVAVLAIVKKEHVTDPAKIEKILQANEKFKARLAEYGLQPVYDPATIRSGPGFITKENLDKVVKYAGQYR</sequence>
<evidence type="ECO:0000256" key="1">
    <source>
        <dbReference type="ARBA" id="ARBA00004418"/>
    </source>
</evidence>
<feature type="domain" description="Periplasmic binding protein" evidence="4">
    <location>
        <begin position="46"/>
        <end position="293"/>
    </location>
</feature>
<dbReference type="EMBL" id="FXAH01000004">
    <property type="protein sequence ID" value="SMF25264.1"/>
    <property type="molecule type" value="Genomic_DNA"/>
</dbReference>
<evidence type="ECO:0000313" key="6">
    <source>
        <dbReference type="Proteomes" id="UP000192911"/>
    </source>
</evidence>
<keyword evidence="6" id="KW-1185">Reference proteome</keyword>
<dbReference type="Proteomes" id="UP000192911">
    <property type="component" value="Unassembled WGS sequence"/>
</dbReference>
<dbReference type="GO" id="GO:0030246">
    <property type="term" value="F:carbohydrate binding"/>
    <property type="evidence" value="ECO:0007669"/>
    <property type="project" value="TreeGrafter"/>
</dbReference>
<dbReference type="PANTHER" id="PTHR30036">
    <property type="entry name" value="D-XYLOSE-BINDING PERIPLASMIC PROTEIN"/>
    <property type="match status" value="1"/>
</dbReference>
<protein>
    <submittedName>
        <fullName evidence="5">Monosaccharide ABC transporter substrate-binding protein, CUT2 family</fullName>
    </submittedName>
</protein>
<reference evidence="6" key="1">
    <citation type="submission" date="2017-04" db="EMBL/GenBank/DDBJ databases">
        <authorList>
            <person name="Varghese N."/>
            <person name="Submissions S."/>
        </authorList>
    </citation>
    <scope>NUCLEOTIDE SEQUENCE [LARGE SCALE GENOMIC DNA]</scope>
    <source>
        <strain evidence="6">Ballard 720</strain>
    </source>
</reference>
<dbReference type="GeneID" id="95551558"/>